<dbReference type="OrthoDB" id="8123891at2759"/>
<dbReference type="Proteomes" id="UP000299102">
    <property type="component" value="Unassembled WGS sequence"/>
</dbReference>
<dbReference type="GO" id="GO:0003676">
    <property type="term" value="F:nucleic acid binding"/>
    <property type="evidence" value="ECO:0007669"/>
    <property type="project" value="InterPro"/>
</dbReference>
<dbReference type="EMBL" id="BGZK01000303">
    <property type="protein sequence ID" value="GBP35422.1"/>
    <property type="molecule type" value="Genomic_DNA"/>
</dbReference>
<accession>A0A4C1VAP7</accession>
<reference evidence="2 3" key="1">
    <citation type="journal article" date="2019" name="Commun. Biol.">
        <title>The bagworm genome reveals a unique fibroin gene that provides high tensile strength.</title>
        <authorList>
            <person name="Kono N."/>
            <person name="Nakamura H."/>
            <person name="Ohtoshi R."/>
            <person name="Tomita M."/>
            <person name="Numata K."/>
            <person name="Arakawa K."/>
        </authorList>
    </citation>
    <scope>NUCLEOTIDE SEQUENCE [LARGE SCALE GENOMIC DNA]</scope>
</reference>
<comment type="caution">
    <text evidence="2">The sequence shown here is derived from an EMBL/GenBank/DDBJ whole genome shotgun (WGS) entry which is preliminary data.</text>
</comment>
<gene>
    <name evidence="2" type="ORF">EVAR_94873_1</name>
</gene>
<protein>
    <recommendedName>
        <fullName evidence="4">Pre-C2HC domain-containing protein</fullName>
    </recommendedName>
</protein>
<keyword evidence="3" id="KW-1185">Reference proteome</keyword>
<dbReference type="AlphaFoldDB" id="A0A4C1VAP7"/>
<organism evidence="2 3">
    <name type="scientific">Eumeta variegata</name>
    <name type="common">Bagworm moth</name>
    <name type="synonym">Eumeta japonica</name>
    <dbReference type="NCBI Taxonomy" id="151549"/>
    <lineage>
        <taxon>Eukaryota</taxon>
        <taxon>Metazoa</taxon>
        <taxon>Ecdysozoa</taxon>
        <taxon>Arthropoda</taxon>
        <taxon>Hexapoda</taxon>
        <taxon>Insecta</taxon>
        <taxon>Pterygota</taxon>
        <taxon>Neoptera</taxon>
        <taxon>Endopterygota</taxon>
        <taxon>Lepidoptera</taxon>
        <taxon>Glossata</taxon>
        <taxon>Ditrysia</taxon>
        <taxon>Tineoidea</taxon>
        <taxon>Psychidae</taxon>
        <taxon>Oiketicinae</taxon>
        <taxon>Eumeta</taxon>
    </lineage>
</organism>
<evidence type="ECO:0008006" key="4">
    <source>
        <dbReference type="Google" id="ProtNLM"/>
    </source>
</evidence>
<proteinExistence type="predicted"/>
<dbReference type="SUPFAM" id="SSF54928">
    <property type="entry name" value="RNA-binding domain, RBD"/>
    <property type="match status" value="1"/>
</dbReference>
<evidence type="ECO:0000256" key="1">
    <source>
        <dbReference type="SAM" id="MobiDB-lite"/>
    </source>
</evidence>
<evidence type="ECO:0000313" key="3">
    <source>
        <dbReference type="Proteomes" id="UP000299102"/>
    </source>
</evidence>
<feature type="region of interest" description="Disordered" evidence="1">
    <location>
        <begin position="122"/>
        <end position="168"/>
    </location>
</feature>
<evidence type="ECO:0000313" key="2">
    <source>
        <dbReference type="EMBL" id="GBP35422.1"/>
    </source>
</evidence>
<sequence>MYALEKERKLKIVIRGIPTNFPTDDIQTDLREQGFPVQSVHRLCRRDGSSLWPVLVVLPKTEDAKKISQNLHQVYGLSGIRIEASYKKSGPGQYHGHAIANCHVDPRCLKYRFLIEPKSARLSGTTAPSSNPWTNTHLPQPPGATSGLHWETNQRAPPMPPPASVTVGSSSFGDDIQTVMAVLRAVKRSEISDFARDIRACRNTEEKFSVLVR</sequence>
<feature type="compositionally biased region" description="Polar residues" evidence="1">
    <location>
        <begin position="122"/>
        <end position="138"/>
    </location>
</feature>
<dbReference type="InterPro" id="IPR035979">
    <property type="entry name" value="RBD_domain_sf"/>
</dbReference>
<name>A0A4C1VAP7_EUMVA</name>